<keyword evidence="1" id="KW-1133">Transmembrane helix</keyword>
<keyword evidence="1" id="KW-0472">Membrane</keyword>
<dbReference type="EMBL" id="BBIO01000010">
    <property type="protein sequence ID" value="GAK45601.1"/>
    <property type="molecule type" value="Genomic_DNA"/>
</dbReference>
<dbReference type="Proteomes" id="UP000028702">
    <property type="component" value="Unassembled WGS sequence"/>
</dbReference>
<name>A0A081BC33_9HYPH</name>
<keyword evidence="3" id="KW-1185">Reference proteome</keyword>
<evidence type="ECO:0000313" key="2">
    <source>
        <dbReference type="EMBL" id="GAK45601.1"/>
    </source>
</evidence>
<sequence>MCPEEEEGSALLAPIRFRCAACGGTASIRSRRVLNAILVLGLAGLFFTVWGLWELYAVRIFGPRFMPDSEAVQRLMNWADGVLILVGMFVASIAALMAGLGLSGLIQDARHPLIEEEPGAPDVPGGTPLA</sequence>
<comment type="caution">
    <text evidence="2">The sequence shown here is derived from an EMBL/GenBank/DDBJ whole genome shotgun (WGS) entry which is preliminary data.</text>
</comment>
<organism evidence="2 3">
    <name type="scientific">Tepidicaulis marinus</name>
    <dbReference type="NCBI Taxonomy" id="1333998"/>
    <lineage>
        <taxon>Bacteria</taxon>
        <taxon>Pseudomonadati</taxon>
        <taxon>Pseudomonadota</taxon>
        <taxon>Alphaproteobacteria</taxon>
        <taxon>Hyphomicrobiales</taxon>
        <taxon>Parvibaculaceae</taxon>
        <taxon>Tepidicaulis</taxon>
    </lineage>
</organism>
<gene>
    <name evidence="2" type="ORF">M2A_2100</name>
</gene>
<dbReference type="AlphaFoldDB" id="A0A081BC33"/>
<proteinExistence type="predicted"/>
<accession>A0A081BC33</accession>
<keyword evidence="1" id="KW-0812">Transmembrane</keyword>
<evidence type="ECO:0000313" key="3">
    <source>
        <dbReference type="Proteomes" id="UP000028702"/>
    </source>
</evidence>
<feature type="transmembrane region" description="Helical" evidence="1">
    <location>
        <begin position="82"/>
        <end position="106"/>
    </location>
</feature>
<reference evidence="2 3" key="1">
    <citation type="submission" date="2014-07" db="EMBL/GenBank/DDBJ databases">
        <title>Tepidicaulis marinum gen. nov., sp. nov., a novel marine bacterium denitrifying nitrate to nitrous oxide strictly under microaerobic conditions.</title>
        <authorList>
            <person name="Takeuchi M."/>
            <person name="Yamagishi T."/>
            <person name="Kamagata Y."/>
            <person name="Oshima K."/>
            <person name="Hattori M."/>
            <person name="Katayama T."/>
            <person name="Hanada S."/>
            <person name="Tamaki H."/>
            <person name="Marumo K."/>
            <person name="Maeda H."/>
            <person name="Nedachi M."/>
            <person name="Iwasaki W."/>
            <person name="Suwa Y."/>
            <person name="Sakata S."/>
        </authorList>
    </citation>
    <scope>NUCLEOTIDE SEQUENCE [LARGE SCALE GENOMIC DNA]</scope>
    <source>
        <strain evidence="2 3">MA2</strain>
    </source>
</reference>
<feature type="transmembrane region" description="Helical" evidence="1">
    <location>
        <begin position="33"/>
        <end position="53"/>
    </location>
</feature>
<dbReference type="STRING" id="1333998.M2A_2100"/>
<evidence type="ECO:0000256" key="1">
    <source>
        <dbReference type="SAM" id="Phobius"/>
    </source>
</evidence>
<protein>
    <submittedName>
        <fullName evidence="2">Uncharacterized protein</fullName>
    </submittedName>
</protein>